<keyword evidence="3" id="KW-0238">DNA-binding</keyword>
<dbReference type="CDD" id="cd00067">
    <property type="entry name" value="GAL4"/>
    <property type="match status" value="1"/>
</dbReference>
<dbReference type="SMART" id="SM00066">
    <property type="entry name" value="GAL4"/>
    <property type="match status" value="1"/>
</dbReference>
<evidence type="ECO:0000259" key="7">
    <source>
        <dbReference type="PROSITE" id="PS50048"/>
    </source>
</evidence>
<dbReference type="GO" id="GO:0003677">
    <property type="term" value="F:DNA binding"/>
    <property type="evidence" value="ECO:0007669"/>
    <property type="project" value="UniProtKB-KW"/>
</dbReference>
<comment type="caution">
    <text evidence="8">The sequence shown here is derived from an EMBL/GenBank/DDBJ whole genome shotgun (WGS) entry which is preliminary data.</text>
</comment>
<dbReference type="GO" id="GO:0008270">
    <property type="term" value="F:zinc ion binding"/>
    <property type="evidence" value="ECO:0007669"/>
    <property type="project" value="InterPro"/>
</dbReference>
<dbReference type="InterPro" id="IPR036864">
    <property type="entry name" value="Zn2-C6_fun-type_DNA-bd_sf"/>
</dbReference>
<keyword evidence="5" id="KW-0539">Nucleus</keyword>
<feature type="region of interest" description="Disordered" evidence="6">
    <location>
        <begin position="1"/>
        <end position="52"/>
    </location>
</feature>
<evidence type="ECO:0000256" key="4">
    <source>
        <dbReference type="ARBA" id="ARBA00023163"/>
    </source>
</evidence>
<evidence type="ECO:0000256" key="1">
    <source>
        <dbReference type="ARBA" id="ARBA00004123"/>
    </source>
</evidence>
<dbReference type="AlphaFoldDB" id="A0AAW0D1M9"/>
<name>A0AAW0D1M9_9AGAR</name>
<feature type="compositionally biased region" description="Low complexity" evidence="6">
    <location>
        <begin position="322"/>
        <end position="334"/>
    </location>
</feature>
<organism evidence="8 9">
    <name type="scientific">Favolaschia claudopus</name>
    <dbReference type="NCBI Taxonomy" id="2862362"/>
    <lineage>
        <taxon>Eukaryota</taxon>
        <taxon>Fungi</taxon>
        <taxon>Dikarya</taxon>
        <taxon>Basidiomycota</taxon>
        <taxon>Agaricomycotina</taxon>
        <taxon>Agaricomycetes</taxon>
        <taxon>Agaricomycetidae</taxon>
        <taxon>Agaricales</taxon>
        <taxon>Marasmiineae</taxon>
        <taxon>Mycenaceae</taxon>
        <taxon>Favolaschia</taxon>
    </lineage>
</organism>
<dbReference type="EMBL" id="JAWWNJ010000010">
    <property type="protein sequence ID" value="KAK7046350.1"/>
    <property type="molecule type" value="Genomic_DNA"/>
</dbReference>
<keyword evidence="9" id="KW-1185">Reference proteome</keyword>
<dbReference type="GO" id="GO:0000981">
    <property type="term" value="F:DNA-binding transcription factor activity, RNA polymerase II-specific"/>
    <property type="evidence" value="ECO:0007669"/>
    <property type="project" value="InterPro"/>
</dbReference>
<evidence type="ECO:0000313" key="8">
    <source>
        <dbReference type="EMBL" id="KAK7046350.1"/>
    </source>
</evidence>
<gene>
    <name evidence="8" type="ORF">R3P38DRAFT_2873416</name>
</gene>
<keyword evidence="4" id="KW-0804">Transcription</keyword>
<dbReference type="PROSITE" id="PS00463">
    <property type="entry name" value="ZN2_CY6_FUNGAL_1"/>
    <property type="match status" value="1"/>
</dbReference>
<sequence>MGRSNRDNYPSQSPPRAAIPYQPPSQYNSDSDLDSPVFDPDDGNGNSSRFRFQDDRNTLYAAVAAAQYQYPTSIYGAHSVATRHDDHRIQDAQVPSPTSATSGSEHGAELGVGAHPSFGRNHVYFAMDPADQSGSRLPMPLSHSAGMQIPQPFQAEYSAYDDSYRTNMPAGGSRSLNSSSSPLADNPPTSKARVSKEISVVIACRPCRGRKIRCDSNRPSCNNCVRRKNECIYDAVPKRRGPDKRPGTRQRSCKKRPPADGTSPPPAKRKRKSAPSSSSAAEIDDDQQRLSSTDPISVSATDRSSAMRDPQEPSPPLRKRSSTSAASYSHSQPRPIQPHPHPSSSTSISAPLLRINTDFKYSQQSRSPRSENTSAYQPFTASTQSPYVQVKQQPHSPFLQPASAASPSLQHRKFPVPSTPAVESNQRNWWNQFLDQYPLNDVVADLSYLFSDTGHWLSFLNLPFFLDMLWNPEERLKIQPAFVLAGLAMAELMRSSDSERGAAGRARASWLRDNAQTALTIAMSGGNGDWIDASLAEAALILVLYETSAHPQYHHDRVAAALRVLDQILKAISVSTIDASDQDVPRFRNGDVPIVRVPYRPPALPTSPHHQYDYNDREGSRKCTCMPPGSPPPDTTQTWTLPLRWDPSWGAIEVRNEECRRLSWSALSLATSYLIQCVAFDREMPVLELSNPANYAILFPGEVSDRVSPAYCSQNSPSPKESVWALYCRSLLLWNFCNRLLTADSGPRSPHRIEIETDALQESWNEAQAIQDSLEIHVCNYETGVTYLCQEYIYNTRMSITQALRKMQGLSREISTTPGPLFNRKQTHQWIDYQARVIKRVKLATYQLGGPQGYQLTRRPFQVNWFLNQFSVCMQIWTHDTGLAEAVELGKDFLSVVDVLNALWPSKSNQNHTDLLRKQLLDACAVVGIPPPLPPTYATSLIRNSL</sequence>
<dbReference type="Gene3D" id="4.10.240.10">
    <property type="entry name" value="Zn(2)-C6 fungal-type DNA-binding domain"/>
    <property type="match status" value="1"/>
</dbReference>
<dbReference type="PANTHER" id="PTHR46910:SF37">
    <property type="entry name" value="ZN(II)2CYS6 TRANSCRIPTION FACTOR (EUROFUNG)"/>
    <property type="match status" value="1"/>
</dbReference>
<feature type="compositionally biased region" description="Basic residues" evidence="6">
    <location>
        <begin position="238"/>
        <end position="256"/>
    </location>
</feature>
<dbReference type="Pfam" id="PF00172">
    <property type="entry name" value="Zn_clus"/>
    <property type="match status" value="1"/>
</dbReference>
<accession>A0AAW0D1M9</accession>
<dbReference type="GO" id="GO:0005634">
    <property type="term" value="C:nucleus"/>
    <property type="evidence" value="ECO:0007669"/>
    <property type="project" value="UniProtKB-SubCell"/>
</dbReference>
<feature type="region of interest" description="Disordered" evidence="6">
    <location>
        <begin position="397"/>
        <end position="421"/>
    </location>
</feature>
<evidence type="ECO:0000256" key="3">
    <source>
        <dbReference type="ARBA" id="ARBA00023125"/>
    </source>
</evidence>
<evidence type="ECO:0000313" key="9">
    <source>
        <dbReference type="Proteomes" id="UP001362999"/>
    </source>
</evidence>
<dbReference type="Proteomes" id="UP001362999">
    <property type="component" value="Unassembled WGS sequence"/>
</dbReference>
<feature type="region of interest" description="Disordered" evidence="6">
    <location>
        <begin position="237"/>
        <end position="348"/>
    </location>
</feature>
<feature type="region of interest" description="Disordered" evidence="6">
    <location>
        <begin position="164"/>
        <end position="194"/>
    </location>
</feature>
<dbReference type="InterPro" id="IPR050987">
    <property type="entry name" value="AtrR-like"/>
</dbReference>
<keyword evidence="2" id="KW-0805">Transcription regulation</keyword>
<feature type="compositionally biased region" description="Polar residues" evidence="6">
    <location>
        <begin position="289"/>
        <end position="304"/>
    </location>
</feature>
<reference evidence="8 9" key="1">
    <citation type="journal article" date="2024" name="J Genomics">
        <title>Draft genome sequencing and assembly of Favolaschia claudopus CIRM-BRFM 2984 isolated from oak limbs.</title>
        <authorList>
            <person name="Navarro D."/>
            <person name="Drula E."/>
            <person name="Chaduli D."/>
            <person name="Cazenave R."/>
            <person name="Ahrendt S."/>
            <person name="Wang J."/>
            <person name="Lipzen A."/>
            <person name="Daum C."/>
            <person name="Barry K."/>
            <person name="Grigoriev I.V."/>
            <person name="Favel A."/>
            <person name="Rosso M.N."/>
            <person name="Martin F."/>
        </authorList>
    </citation>
    <scope>NUCLEOTIDE SEQUENCE [LARGE SCALE GENOMIC DNA]</scope>
    <source>
        <strain evidence="8 9">CIRM-BRFM 2984</strain>
    </source>
</reference>
<comment type="subcellular location">
    <subcellularLocation>
        <location evidence="1">Nucleus</location>
    </subcellularLocation>
</comment>
<feature type="compositionally biased region" description="Low complexity" evidence="6">
    <location>
        <begin position="169"/>
        <end position="188"/>
    </location>
</feature>
<proteinExistence type="predicted"/>
<protein>
    <submittedName>
        <fullName evidence="8">Zn(2)-C6 fungal-type domain-containing protein</fullName>
    </submittedName>
</protein>
<evidence type="ECO:0000256" key="2">
    <source>
        <dbReference type="ARBA" id="ARBA00023015"/>
    </source>
</evidence>
<dbReference type="PANTHER" id="PTHR46910">
    <property type="entry name" value="TRANSCRIPTION FACTOR PDR1"/>
    <property type="match status" value="1"/>
</dbReference>
<evidence type="ECO:0000256" key="6">
    <source>
        <dbReference type="SAM" id="MobiDB-lite"/>
    </source>
</evidence>
<dbReference type="PROSITE" id="PS50048">
    <property type="entry name" value="ZN2_CY6_FUNGAL_2"/>
    <property type="match status" value="1"/>
</dbReference>
<evidence type="ECO:0000256" key="5">
    <source>
        <dbReference type="ARBA" id="ARBA00023242"/>
    </source>
</evidence>
<dbReference type="SUPFAM" id="SSF57701">
    <property type="entry name" value="Zn2/Cys6 DNA-binding domain"/>
    <property type="match status" value="1"/>
</dbReference>
<dbReference type="InterPro" id="IPR001138">
    <property type="entry name" value="Zn2Cys6_DnaBD"/>
</dbReference>
<feature type="domain" description="Zn(2)-C6 fungal-type" evidence="7">
    <location>
        <begin position="203"/>
        <end position="233"/>
    </location>
</feature>